<dbReference type="EMBL" id="CP058608">
    <property type="protein sequence ID" value="QLG73088.1"/>
    <property type="molecule type" value="Genomic_DNA"/>
</dbReference>
<evidence type="ECO:0000313" key="4">
    <source>
        <dbReference type="EMBL" id="QLG73088.1"/>
    </source>
</evidence>
<evidence type="ECO:0000259" key="3">
    <source>
        <dbReference type="SMART" id="SM01117"/>
    </source>
</evidence>
<evidence type="ECO:0000313" key="5">
    <source>
        <dbReference type="Proteomes" id="UP000509704"/>
    </source>
</evidence>
<sequence>MMRIVKRQSNFTVLSSNIRNSQMAGKEKLRVKSSFSDDVVDVKFSVLDLLRIFAGLIMAYCCICRFFIGSWYWQPFRRHAYTEPQSPLEIPSYWFEKHNNLPIPFSADDLSNYGSNSESHRILLSVKGHVFDVTSGSRFYGEWGPYKKFTGRDCSRLFAYPKWDISVLSRDCSHDLSSLTPTELERVDSWLQFFRAKYPEIGYVESLP</sequence>
<dbReference type="Gene3D" id="3.10.120.10">
    <property type="entry name" value="Cytochrome b5-like heme/steroid binding domain"/>
    <property type="match status" value="1"/>
</dbReference>
<proteinExistence type="inferred from homology"/>
<name>A0A7H9B357_ZYGMR</name>
<dbReference type="InterPro" id="IPR001199">
    <property type="entry name" value="Cyt_B5-like_heme/steroid-bd"/>
</dbReference>
<dbReference type="GO" id="GO:0016020">
    <property type="term" value="C:membrane"/>
    <property type="evidence" value="ECO:0007669"/>
    <property type="project" value="TreeGrafter"/>
</dbReference>
<keyword evidence="2" id="KW-1133">Transmembrane helix</keyword>
<keyword evidence="2" id="KW-0812">Transmembrane</keyword>
<accession>A0A7H9B357</accession>
<keyword evidence="5" id="KW-1185">Reference proteome</keyword>
<comment type="similarity">
    <text evidence="1">Belongs to the cytochrome b5 family. MAPR subfamily.</text>
</comment>
<feature type="domain" description="Cytochrome b5 heme-binding" evidence="3">
    <location>
        <begin position="105"/>
        <end position="205"/>
    </location>
</feature>
<protein>
    <recommendedName>
        <fullName evidence="3">Cytochrome b5 heme-binding domain-containing protein</fullName>
    </recommendedName>
</protein>
<dbReference type="RefSeq" id="XP_037144815.1">
    <property type="nucleotide sequence ID" value="XM_037288920.1"/>
</dbReference>
<keyword evidence="2" id="KW-0472">Membrane</keyword>
<dbReference type="AlphaFoldDB" id="A0A7H9B357"/>
<dbReference type="Proteomes" id="UP000509704">
    <property type="component" value="Chromosome 5"/>
</dbReference>
<dbReference type="GO" id="GO:0012505">
    <property type="term" value="C:endomembrane system"/>
    <property type="evidence" value="ECO:0007669"/>
    <property type="project" value="TreeGrafter"/>
</dbReference>
<dbReference type="SUPFAM" id="SSF55856">
    <property type="entry name" value="Cytochrome b5-like heme/steroid binding domain"/>
    <property type="match status" value="1"/>
</dbReference>
<dbReference type="PANTHER" id="PTHR10281">
    <property type="entry name" value="MEMBRANE-ASSOCIATED PROGESTERONE RECEPTOR COMPONENT-RELATED"/>
    <property type="match status" value="1"/>
</dbReference>
<dbReference type="Pfam" id="PF00173">
    <property type="entry name" value="Cyt-b5"/>
    <property type="match status" value="1"/>
</dbReference>
<dbReference type="InterPro" id="IPR036400">
    <property type="entry name" value="Cyt_B5-like_heme/steroid_sf"/>
</dbReference>
<feature type="transmembrane region" description="Helical" evidence="2">
    <location>
        <begin position="52"/>
        <end position="73"/>
    </location>
</feature>
<dbReference type="SMART" id="SM01117">
    <property type="entry name" value="Cyt-b5"/>
    <property type="match status" value="1"/>
</dbReference>
<dbReference type="InterPro" id="IPR050577">
    <property type="entry name" value="MAPR/NEUFC/NENF-like"/>
</dbReference>
<dbReference type="PANTHER" id="PTHR10281:SF114">
    <property type="entry name" value="AER144CP"/>
    <property type="match status" value="1"/>
</dbReference>
<gene>
    <name evidence="4" type="ORF">HG535_0E01720</name>
</gene>
<organism evidence="4 5">
    <name type="scientific">Zygotorulaspora mrakii</name>
    <name type="common">Zygosaccharomyces mrakii</name>
    <dbReference type="NCBI Taxonomy" id="42260"/>
    <lineage>
        <taxon>Eukaryota</taxon>
        <taxon>Fungi</taxon>
        <taxon>Dikarya</taxon>
        <taxon>Ascomycota</taxon>
        <taxon>Saccharomycotina</taxon>
        <taxon>Saccharomycetes</taxon>
        <taxon>Saccharomycetales</taxon>
        <taxon>Saccharomycetaceae</taxon>
        <taxon>Zygotorulaspora</taxon>
    </lineage>
</organism>
<dbReference type="KEGG" id="zmk:HG535_0E01720"/>
<evidence type="ECO:0000256" key="1">
    <source>
        <dbReference type="ARBA" id="ARBA00038357"/>
    </source>
</evidence>
<dbReference type="OrthoDB" id="10257697at2759"/>
<dbReference type="GeneID" id="59236830"/>
<evidence type="ECO:0000256" key="2">
    <source>
        <dbReference type="SAM" id="Phobius"/>
    </source>
</evidence>
<reference evidence="4 5" key="1">
    <citation type="submission" date="2020-07" db="EMBL/GenBank/DDBJ databases">
        <title>The yeast mating-type switching endonuclease HO is a domesticated member of an unorthodox homing genetic element family.</title>
        <authorList>
            <person name="Coughlan A.Y."/>
            <person name="Lombardi L."/>
            <person name="Braun-Galleani S."/>
            <person name="Martos A.R."/>
            <person name="Galeote V."/>
            <person name="Bigey F."/>
            <person name="Dequin S."/>
            <person name="Byrne K.P."/>
            <person name="Wolfe K.H."/>
        </authorList>
    </citation>
    <scope>NUCLEOTIDE SEQUENCE [LARGE SCALE GENOMIC DNA]</scope>
    <source>
        <strain evidence="4 5">NRRL Y-6702</strain>
    </source>
</reference>